<organism evidence="3 5">
    <name type="scientific">Xanthomonas fragariae</name>
    <dbReference type="NCBI Taxonomy" id="48664"/>
    <lineage>
        <taxon>Bacteria</taxon>
        <taxon>Pseudomonadati</taxon>
        <taxon>Pseudomonadota</taxon>
        <taxon>Gammaproteobacteria</taxon>
        <taxon>Lysobacterales</taxon>
        <taxon>Lysobacteraceae</taxon>
        <taxon>Xanthomonas</taxon>
    </lineage>
</organism>
<evidence type="ECO:0000313" key="4">
    <source>
        <dbReference type="Proteomes" id="UP000195877"/>
    </source>
</evidence>
<accession>A0A1Y6HEE2</accession>
<sequence>MLRSDDRSNPHIQNGRQNRSNAAAPRSACTASKHACMHQNLADRGRGALTAPDSVLAALLKAMHTDHLDGSLPAHRRGTLCGMDTA</sequence>
<feature type="compositionally biased region" description="Polar residues" evidence="1">
    <location>
        <begin position="10"/>
        <end position="21"/>
    </location>
</feature>
<dbReference type="Proteomes" id="UP000195877">
    <property type="component" value="Chromosome 1"/>
</dbReference>
<proteinExistence type="predicted"/>
<evidence type="ECO:0000313" key="3">
    <source>
        <dbReference type="EMBL" id="SMR03775.1"/>
    </source>
</evidence>
<dbReference type="Proteomes" id="UP000195953">
    <property type="component" value="Chromosome 1"/>
</dbReference>
<dbReference type="AlphaFoldDB" id="A0A1Y6HEE2"/>
<gene>
    <name evidence="3" type="ORF">PD5205_02484</name>
    <name evidence="2" type="ORF">PD885_02521</name>
</gene>
<evidence type="ECO:0000256" key="1">
    <source>
        <dbReference type="SAM" id="MobiDB-lite"/>
    </source>
</evidence>
<name>A0A1Y6HEE2_9XANT</name>
<reference evidence="2 4" key="1">
    <citation type="submission" date="2017-05" db="EMBL/GenBank/DDBJ databases">
        <authorList>
            <person name="Blom J."/>
        </authorList>
    </citation>
    <scope>NUCLEOTIDE SEQUENCE [LARGE SCALE GENOMIC DNA]</scope>
    <source>
        <strain evidence="2">PD885</strain>
    </source>
</reference>
<keyword evidence="4" id="KW-1185">Reference proteome</keyword>
<dbReference type="EMBL" id="LT853882">
    <property type="protein sequence ID" value="SMQ99753.1"/>
    <property type="molecule type" value="Genomic_DNA"/>
</dbReference>
<protein>
    <submittedName>
        <fullName evidence="3">Uncharacterized protein</fullName>
    </submittedName>
</protein>
<reference evidence="3 5" key="2">
    <citation type="submission" date="2017-05" db="EMBL/GenBank/DDBJ databases">
        <authorList>
            <person name="Song R."/>
            <person name="Chenine A.L."/>
            <person name="Ruprecht R.M."/>
        </authorList>
    </citation>
    <scope>NUCLEOTIDE SEQUENCE [LARGE SCALE GENOMIC DNA]</scope>
    <source>
        <strain evidence="3">PD5205</strain>
    </source>
</reference>
<dbReference type="EMBL" id="LT853885">
    <property type="protein sequence ID" value="SMR03775.1"/>
    <property type="molecule type" value="Genomic_DNA"/>
</dbReference>
<feature type="region of interest" description="Disordered" evidence="1">
    <location>
        <begin position="1"/>
        <end position="28"/>
    </location>
</feature>
<evidence type="ECO:0000313" key="2">
    <source>
        <dbReference type="EMBL" id="SMQ99753.1"/>
    </source>
</evidence>
<evidence type="ECO:0000313" key="5">
    <source>
        <dbReference type="Proteomes" id="UP000195953"/>
    </source>
</evidence>